<proteinExistence type="predicted"/>
<feature type="domain" description="Resolvase/invertase-type recombinase catalytic" evidence="5">
    <location>
        <begin position="2"/>
        <end position="161"/>
    </location>
</feature>
<dbReference type="InterPro" id="IPR006119">
    <property type="entry name" value="Resolv_N"/>
</dbReference>
<reference evidence="8" key="1">
    <citation type="journal article" date="2019" name="Int. J. Syst. Evol. Microbiol.">
        <title>The Global Catalogue of Microorganisms (GCM) 10K type strain sequencing project: providing services to taxonomists for standard genome sequencing and annotation.</title>
        <authorList>
            <consortium name="The Broad Institute Genomics Platform"/>
            <consortium name="The Broad Institute Genome Sequencing Center for Infectious Disease"/>
            <person name="Wu L."/>
            <person name="Ma J."/>
        </authorList>
    </citation>
    <scope>NUCLEOTIDE SEQUENCE [LARGE SCALE GENOMIC DNA]</scope>
    <source>
        <strain evidence="8">KCTC 32998</strain>
    </source>
</reference>
<evidence type="ECO:0000313" key="7">
    <source>
        <dbReference type="EMBL" id="GHB13071.1"/>
    </source>
</evidence>
<evidence type="ECO:0000256" key="4">
    <source>
        <dbReference type="SAM" id="Coils"/>
    </source>
</evidence>
<feature type="coiled-coil region" evidence="4">
    <location>
        <begin position="375"/>
        <end position="447"/>
    </location>
</feature>
<dbReference type="Gene3D" id="3.40.50.1390">
    <property type="entry name" value="Resolvase, N-terminal catalytic domain"/>
    <property type="match status" value="1"/>
</dbReference>
<dbReference type="InterPro" id="IPR011109">
    <property type="entry name" value="DNA_bind_recombinase_dom"/>
</dbReference>
<dbReference type="InterPro" id="IPR036162">
    <property type="entry name" value="Resolvase-like_N_sf"/>
</dbReference>
<dbReference type="InterPro" id="IPR038109">
    <property type="entry name" value="DNA_bind_recomb_sf"/>
</dbReference>
<comment type="caution">
    <text evidence="7">The sequence shown here is derived from an EMBL/GenBank/DDBJ whole genome shotgun (WGS) entry which is preliminary data.</text>
</comment>
<dbReference type="CDD" id="cd00338">
    <property type="entry name" value="Ser_Recombinase"/>
    <property type="match status" value="1"/>
</dbReference>
<evidence type="ECO:0000259" key="6">
    <source>
        <dbReference type="PROSITE" id="PS51737"/>
    </source>
</evidence>
<dbReference type="InterPro" id="IPR050639">
    <property type="entry name" value="SSR_resolvase"/>
</dbReference>
<evidence type="ECO:0008006" key="9">
    <source>
        <dbReference type="Google" id="ProtNLM"/>
    </source>
</evidence>
<dbReference type="Pfam" id="PF07508">
    <property type="entry name" value="Recombinase"/>
    <property type="match status" value="1"/>
</dbReference>
<evidence type="ECO:0000256" key="2">
    <source>
        <dbReference type="ARBA" id="ARBA00023125"/>
    </source>
</evidence>
<dbReference type="InterPro" id="IPR006118">
    <property type="entry name" value="Recombinase_CS"/>
</dbReference>
<dbReference type="PANTHER" id="PTHR30461:SF2">
    <property type="entry name" value="SERINE RECOMBINASE PINE-RELATED"/>
    <property type="match status" value="1"/>
</dbReference>
<evidence type="ECO:0000259" key="5">
    <source>
        <dbReference type="PROSITE" id="PS51736"/>
    </source>
</evidence>
<evidence type="ECO:0000256" key="1">
    <source>
        <dbReference type="ARBA" id="ARBA00022908"/>
    </source>
</evidence>
<dbReference type="PROSITE" id="PS51736">
    <property type="entry name" value="RECOMBINASES_3"/>
    <property type="match status" value="1"/>
</dbReference>
<organism evidence="7 8">
    <name type="scientific">Salinicola rhizosphaerae</name>
    <dbReference type="NCBI Taxonomy" id="1443141"/>
    <lineage>
        <taxon>Bacteria</taxon>
        <taxon>Pseudomonadati</taxon>
        <taxon>Pseudomonadota</taxon>
        <taxon>Gammaproteobacteria</taxon>
        <taxon>Oceanospirillales</taxon>
        <taxon>Halomonadaceae</taxon>
        <taxon>Salinicola</taxon>
    </lineage>
</organism>
<dbReference type="Pfam" id="PF00239">
    <property type="entry name" value="Resolvase"/>
    <property type="match status" value="1"/>
</dbReference>
<dbReference type="PROSITE" id="PS00398">
    <property type="entry name" value="RECOMBINASES_2"/>
    <property type="match status" value="1"/>
</dbReference>
<dbReference type="Gene3D" id="3.90.1750.20">
    <property type="entry name" value="Putative Large Serine Recombinase, Chain B, Domain 2"/>
    <property type="match status" value="1"/>
</dbReference>
<keyword evidence="2" id="KW-0238">DNA-binding</keyword>
<keyword evidence="1" id="KW-0229">DNA integration</keyword>
<dbReference type="SUPFAM" id="SSF53041">
    <property type="entry name" value="Resolvase-like"/>
    <property type="match status" value="1"/>
</dbReference>
<evidence type="ECO:0000256" key="3">
    <source>
        <dbReference type="ARBA" id="ARBA00023172"/>
    </source>
</evidence>
<dbReference type="RefSeq" id="WP_189443449.1">
    <property type="nucleotide sequence ID" value="NZ_BMZI01000002.1"/>
</dbReference>
<accession>A0ABQ3DVD1</accession>
<dbReference type="SMART" id="SM00857">
    <property type="entry name" value="Resolvase"/>
    <property type="match status" value="1"/>
</dbReference>
<feature type="domain" description="Recombinase" evidence="6">
    <location>
        <begin position="174"/>
        <end position="281"/>
    </location>
</feature>
<evidence type="ECO:0000313" key="8">
    <source>
        <dbReference type="Proteomes" id="UP000646745"/>
    </source>
</evidence>
<sequence>MEAYAYVRYSTARQSTGDSVERQKSPLSRFEDRYGVRIKETFVDAGVSSFRGDNIKKGQFRSLLDKIENKEIVAGDFIVLESIDRVSRQELNKTASQLYAILEKGIKIYTTNDEKLYSLEDKSRDLENYLMIGLIAKRANEESETKSKRRKSAWRKVHNEAKESGKAFSNSRVHYGYKLVDGKYQIVEDEAEEIRQLFDLIINEGVYNAVAEVNKTAKRKWTASNVYKLMRSKAVVGYLRRQETVDGKREFREYIPDFYPAIIDEFTFRRAEQAIARRKTNKVSGRNTEAYTNIFRHTAYCDKCGSKMIYTKKQKASGKYKYYYLFCNEGKEKGTGCRNTIDYAYVLHKFCEKIFLATAFNAEDIPSHASLINALAKLLSNKKDIEKAKQQRELENKLAKEEMTEANLQRMIDNLEEIPPNYVLKKLSNTEKEIEGLKTKLTLIEEQVGLEMDSLSDFMTMLRSKKGRADINNFLIANNITFSLTSEKVDTVAREYSDPATQKLFYKLEGKRAKKTEITMKITIEGETFVDNFYKEDIDLDEYALADMSQLEKI</sequence>
<dbReference type="Proteomes" id="UP000646745">
    <property type="component" value="Unassembled WGS sequence"/>
</dbReference>
<gene>
    <name evidence="7" type="primary">ybcK</name>
    <name evidence="7" type="ORF">GCM10009038_08960</name>
</gene>
<dbReference type="PROSITE" id="PS51737">
    <property type="entry name" value="RECOMBINASE_DNA_BIND"/>
    <property type="match status" value="1"/>
</dbReference>
<name>A0ABQ3DVD1_9GAMM</name>
<protein>
    <recommendedName>
        <fullName evidence="9">Recombinase family protein</fullName>
    </recommendedName>
</protein>
<keyword evidence="4" id="KW-0175">Coiled coil</keyword>
<keyword evidence="3" id="KW-0233">DNA recombination</keyword>
<dbReference type="PANTHER" id="PTHR30461">
    <property type="entry name" value="DNA-INVERTASE FROM LAMBDOID PROPHAGE"/>
    <property type="match status" value="1"/>
</dbReference>
<keyword evidence="8" id="KW-1185">Reference proteome</keyword>
<dbReference type="EMBL" id="BMZI01000002">
    <property type="protein sequence ID" value="GHB13071.1"/>
    <property type="molecule type" value="Genomic_DNA"/>
</dbReference>